<proteinExistence type="inferred from homology"/>
<keyword evidence="3" id="KW-0731">Sigma factor</keyword>
<keyword evidence="4" id="KW-0804">Transcription</keyword>
<keyword evidence="2" id="KW-0805">Transcription regulation</keyword>
<sequence>MSDLQLHSDADLVSQLREGEEQAFTEIYHRYWDKLLAIAYMHTRDKPNAEELVQEVFVSLWNRRASLDIRFLDNYLAVAIKFAVFKHLHRNRRHTEIEHTYAEGDAFQLDEERIDAQFLKEYLEGVVEQLPERCRLVFRYSRDEYKSNAEIAQQLSISEKAVEANITRAIKILRLSLRKAGLSLLYFLIQF</sequence>
<dbReference type="InterPro" id="IPR013249">
    <property type="entry name" value="RNA_pol_sigma70_r4_t2"/>
</dbReference>
<dbReference type="NCBIfam" id="TIGR02937">
    <property type="entry name" value="sigma70-ECF"/>
    <property type="match status" value="1"/>
</dbReference>
<dbReference type="InterPro" id="IPR007627">
    <property type="entry name" value="RNA_pol_sigma70_r2"/>
</dbReference>
<dbReference type="EMBL" id="JBHRTA010000038">
    <property type="protein sequence ID" value="MFC3199126.1"/>
    <property type="molecule type" value="Genomic_DNA"/>
</dbReference>
<evidence type="ECO:0000259" key="5">
    <source>
        <dbReference type="Pfam" id="PF04542"/>
    </source>
</evidence>
<name>A0ABV7JM75_9SPHI</name>
<dbReference type="Pfam" id="PF08281">
    <property type="entry name" value="Sigma70_r4_2"/>
    <property type="match status" value="1"/>
</dbReference>
<dbReference type="InterPro" id="IPR039425">
    <property type="entry name" value="RNA_pol_sigma-70-like"/>
</dbReference>
<dbReference type="InterPro" id="IPR014327">
    <property type="entry name" value="RNA_pol_sigma70_bacteroid"/>
</dbReference>
<dbReference type="SUPFAM" id="SSF88946">
    <property type="entry name" value="Sigma2 domain of RNA polymerase sigma factors"/>
    <property type="match status" value="1"/>
</dbReference>
<dbReference type="NCBIfam" id="TIGR02985">
    <property type="entry name" value="Sig70_bacteroi1"/>
    <property type="match status" value="1"/>
</dbReference>
<comment type="similarity">
    <text evidence="1">Belongs to the sigma-70 factor family. ECF subfamily.</text>
</comment>
<dbReference type="InterPro" id="IPR036388">
    <property type="entry name" value="WH-like_DNA-bd_sf"/>
</dbReference>
<evidence type="ECO:0000259" key="6">
    <source>
        <dbReference type="Pfam" id="PF08281"/>
    </source>
</evidence>
<organism evidence="7 8">
    <name type="scientific">Parapedobacter deserti</name>
    <dbReference type="NCBI Taxonomy" id="1912957"/>
    <lineage>
        <taxon>Bacteria</taxon>
        <taxon>Pseudomonadati</taxon>
        <taxon>Bacteroidota</taxon>
        <taxon>Sphingobacteriia</taxon>
        <taxon>Sphingobacteriales</taxon>
        <taxon>Sphingobacteriaceae</taxon>
        <taxon>Parapedobacter</taxon>
    </lineage>
</organism>
<keyword evidence="8" id="KW-1185">Reference proteome</keyword>
<comment type="caution">
    <text evidence="7">The sequence shown here is derived from an EMBL/GenBank/DDBJ whole genome shotgun (WGS) entry which is preliminary data.</text>
</comment>
<evidence type="ECO:0000256" key="2">
    <source>
        <dbReference type="ARBA" id="ARBA00023015"/>
    </source>
</evidence>
<dbReference type="PANTHER" id="PTHR43133">
    <property type="entry name" value="RNA POLYMERASE ECF-TYPE SIGMA FACTO"/>
    <property type="match status" value="1"/>
</dbReference>
<dbReference type="InterPro" id="IPR013325">
    <property type="entry name" value="RNA_pol_sigma_r2"/>
</dbReference>
<gene>
    <name evidence="7" type="ORF">ACFOET_15990</name>
</gene>
<dbReference type="Gene3D" id="1.10.1740.10">
    <property type="match status" value="1"/>
</dbReference>
<dbReference type="InterPro" id="IPR013324">
    <property type="entry name" value="RNA_pol_sigma_r3/r4-like"/>
</dbReference>
<evidence type="ECO:0000256" key="1">
    <source>
        <dbReference type="ARBA" id="ARBA00010641"/>
    </source>
</evidence>
<protein>
    <submittedName>
        <fullName evidence="7">RNA polymerase sigma-70 factor</fullName>
    </submittedName>
</protein>
<reference evidence="8" key="1">
    <citation type="journal article" date="2019" name="Int. J. Syst. Evol. Microbiol.">
        <title>The Global Catalogue of Microorganisms (GCM) 10K type strain sequencing project: providing services to taxonomists for standard genome sequencing and annotation.</title>
        <authorList>
            <consortium name="The Broad Institute Genomics Platform"/>
            <consortium name="The Broad Institute Genome Sequencing Center for Infectious Disease"/>
            <person name="Wu L."/>
            <person name="Ma J."/>
        </authorList>
    </citation>
    <scope>NUCLEOTIDE SEQUENCE [LARGE SCALE GENOMIC DNA]</scope>
    <source>
        <strain evidence="8">KCTC 52416</strain>
    </source>
</reference>
<feature type="domain" description="RNA polymerase sigma-70 region 2" evidence="5">
    <location>
        <begin position="27"/>
        <end position="93"/>
    </location>
</feature>
<accession>A0ABV7JM75</accession>
<dbReference type="RefSeq" id="WP_379024443.1">
    <property type="nucleotide sequence ID" value="NZ_JBHRTA010000038.1"/>
</dbReference>
<dbReference type="Proteomes" id="UP001595526">
    <property type="component" value="Unassembled WGS sequence"/>
</dbReference>
<dbReference type="Pfam" id="PF04542">
    <property type="entry name" value="Sigma70_r2"/>
    <property type="match status" value="1"/>
</dbReference>
<evidence type="ECO:0000313" key="7">
    <source>
        <dbReference type="EMBL" id="MFC3199126.1"/>
    </source>
</evidence>
<evidence type="ECO:0000313" key="8">
    <source>
        <dbReference type="Proteomes" id="UP001595526"/>
    </source>
</evidence>
<dbReference type="InterPro" id="IPR014284">
    <property type="entry name" value="RNA_pol_sigma-70_dom"/>
</dbReference>
<evidence type="ECO:0000256" key="3">
    <source>
        <dbReference type="ARBA" id="ARBA00023082"/>
    </source>
</evidence>
<evidence type="ECO:0000256" key="4">
    <source>
        <dbReference type="ARBA" id="ARBA00023163"/>
    </source>
</evidence>
<dbReference type="SUPFAM" id="SSF88659">
    <property type="entry name" value="Sigma3 and sigma4 domains of RNA polymerase sigma factors"/>
    <property type="match status" value="1"/>
</dbReference>
<feature type="domain" description="RNA polymerase sigma factor 70 region 4 type 2" evidence="6">
    <location>
        <begin position="121"/>
        <end position="171"/>
    </location>
</feature>
<dbReference type="PANTHER" id="PTHR43133:SF46">
    <property type="entry name" value="RNA POLYMERASE SIGMA-70 FACTOR ECF SUBFAMILY"/>
    <property type="match status" value="1"/>
</dbReference>
<dbReference type="Gene3D" id="1.10.10.10">
    <property type="entry name" value="Winged helix-like DNA-binding domain superfamily/Winged helix DNA-binding domain"/>
    <property type="match status" value="1"/>
</dbReference>